<sequence length="631" mass="73554">MSCNVTSGLVSNFWGGLGFDFKKVDSIGNSGGLLSIWDPKVLTKDLVVKDANFLLVSGLLTDGVTRLNVINVYAPQSNGDKRDLWGKISQILNAGQGWWIVFGDFNAVREQIERKNSSFDPVCAREFNDFLENTGLREYNLKGMKYTYLVNRRGVCKLSRIDRFFVCDGIFNKWPTACVKALKREHSDHAPLCLSLIDKNFGPKPFRWFDSWLDRPECEEIVMSVLSGESNYGPADLNLIRKLGLIRGKLKVWIKDIRSKDNEEVNRLNMEKEEMERLMEQKDLDEAELWVWAECKKSLQEIDLFRHRDMRQKSRVKWASLGDENTRFFHSIINGRKATNAIPGLEIRGEWVSKPTFWMDSWLREEPLRLTYPHLFSLEKNKWAVISERLRVVDGVKTMIWDWRTAPSSAAQVSNLFNLLGELYDFVWNGGNDKWRWKPNGSGVFTVRSARNLISHCPSLGRETQMKWKCWTPLKCKIMVWRAILNRLPTKAELCKRGVDLQNLVCGLCDTDTETSTHIFTGCFYATEIWSRVEYWCRLNPMIVFDVSDLMKIPGCQPISNQAKYILRGIIFTSLWTIWIERNDRIFQGKRRRATEVFESIKMTSYFWFKNRSNVKSLEWNDWCKYPLDSM</sequence>
<name>A0A2U1N210_ARTAN</name>
<dbReference type="InterPro" id="IPR026960">
    <property type="entry name" value="RVT-Znf"/>
</dbReference>
<feature type="coiled-coil region" evidence="1">
    <location>
        <begin position="258"/>
        <end position="288"/>
    </location>
</feature>
<keyword evidence="4" id="KW-0808">Transferase</keyword>
<dbReference type="STRING" id="35608.A0A2U1N210"/>
<dbReference type="InterPro" id="IPR036691">
    <property type="entry name" value="Endo/exonu/phosph_ase_sf"/>
</dbReference>
<accession>A0A2U1N210</accession>
<dbReference type="PANTHER" id="PTHR33710">
    <property type="entry name" value="BNAC02G09200D PROTEIN"/>
    <property type="match status" value="1"/>
</dbReference>
<dbReference type="EMBL" id="PKPP01003816">
    <property type="protein sequence ID" value="PWA67538.1"/>
    <property type="molecule type" value="Genomic_DNA"/>
</dbReference>
<dbReference type="Gene3D" id="3.60.10.10">
    <property type="entry name" value="Endonuclease/exonuclease/phosphatase"/>
    <property type="match status" value="1"/>
</dbReference>
<dbReference type="GO" id="GO:0003964">
    <property type="term" value="F:RNA-directed DNA polymerase activity"/>
    <property type="evidence" value="ECO:0007669"/>
    <property type="project" value="UniProtKB-KW"/>
</dbReference>
<evidence type="ECO:0000256" key="1">
    <source>
        <dbReference type="SAM" id="Coils"/>
    </source>
</evidence>
<protein>
    <submittedName>
        <fullName evidence="4">Reverse transcriptase domain, Reverse transcriptase zinc-binding domain protein</fullName>
    </submittedName>
</protein>
<feature type="domain" description="Endonuclease/exonuclease/phosphatase" evidence="3">
    <location>
        <begin position="68"/>
        <end position="192"/>
    </location>
</feature>
<dbReference type="PANTHER" id="PTHR33710:SF64">
    <property type="entry name" value="ENDONUCLEASE_EXONUCLEASE_PHOSPHATASE DOMAIN-CONTAINING PROTEIN"/>
    <property type="match status" value="1"/>
</dbReference>
<keyword evidence="4" id="KW-0695">RNA-directed DNA polymerase</keyword>
<feature type="domain" description="Reverse transcriptase zinc-binding" evidence="2">
    <location>
        <begin position="445"/>
        <end position="530"/>
    </location>
</feature>
<comment type="caution">
    <text evidence="4">The sequence shown here is derived from an EMBL/GenBank/DDBJ whole genome shotgun (WGS) entry which is preliminary data.</text>
</comment>
<keyword evidence="5" id="KW-1185">Reference proteome</keyword>
<reference evidence="4 5" key="1">
    <citation type="journal article" date="2018" name="Mol. Plant">
        <title>The genome of Artemisia annua provides insight into the evolution of Asteraceae family and artemisinin biosynthesis.</title>
        <authorList>
            <person name="Shen Q."/>
            <person name="Zhang L."/>
            <person name="Liao Z."/>
            <person name="Wang S."/>
            <person name="Yan T."/>
            <person name="Shi P."/>
            <person name="Liu M."/>
            <person name="Fu X."/>
            <person name="Pan Q."/>
            <person name="Wang Y."/>
            <person name="Lv Z."/>
            <person name="Lu X."/>
            <person name="Zhang F."/>
            <person name="Jiang W."/>
            <person name="Ma Y."/>
            <person name="Chen M."/>
            <person name="Hao X."/>
            <person name="Li L."/>
            <person name="Tang Y."/>
            <person name="Lv G."/>
            <person name="Zhou Y."/>
            <person name="Sun X."/>
            <person name="Brodelius P.E."/>
            <person name="Rose J.K.C."/>
            <person name="Tang K."/>
        </authorList>
    </citation>
    <scope>NUCLEOTIDE SEQUENCE [LARGE SCALE GENOMIC DNA]</scope>
    <source>
        <strain evidence="5">cv. Huhao1</strain>
        <tissue evidence="4">Leaf</tissue>
    </source>
</reference>
<dbReference type="Pfam" id="PF14529">
    <property type="entry name" value="Exo_endo_phos_2"/>
    <property type="match status" value="1"/>
</dbReference>
<evidence type="ECO:0000313" key="5">
    <source>
        <dbReference type="Proteomes" id="UP000245207"/>
    </source>
</evidence>
<dbReference type="AlphaFoldDB" id="A0A2U1N210"/>
<evidence type="ECO:0000259" key="2">
    <source>
        <dbReference type="Pfam" id="PF13966"/>
    </source>
</evidence>
<evidence type="ECO:0000259" key="3">
    <source>
        <dbReference type="Pfam" id="PF14529"/>
    </source>
</evidence>
<keyword evidence="4" id="KW-0548">Nucleotidyltransferase</keyword>
<organism evidence="4 5">
    <name type="scientific">Artemisia annua</name>
    <name type="common">Sweet wormwood</name>
    <dbReference type="NCBI Taxonomy" id="35608"/>
    <lineage>
        <taxon>Eukaryota</taxon>
        <taxon>Viridiplantae</taxon>
        <taxon>Streptophyta</taxon>
        <taxon>Embryophyta</taxon>
        <taxon>Tracheophyta</taxon>
        <taxon>Spermatophyta</taxon>
        <taxon>Magnoliopsida</taxon>
        <taxon>eudicotyledons</taxon>
        <taxon>Gunneridae</taxon>
        <taxon>Pentapetalae</taxon>
        <taxon>asterids</taxon>
        <taxon>campanulids</taxon>
        <taxon>Asterales</taxon>
        <taxon>Asteraceae</taxon>
        <taxon>Asteroideae</taxon>
        <taxon>Anthemideae</taxon>
        <taxon>Artemisiinae</taxon>
        <taxon>Artemisia</taxon>
    </lineage>
</organism>
<evidence type="ECO:0000313" key="4">
    <source>
        <dbReference type="EMBL" id="PWA67538.1"/>
    </source>
</evidence>
<keyword evidence="1" id="KW-0175">Coiled coil</keyword>
<dbReference type="Proteomes" id="UP000245207">
    <property type="component" value="Unassembled WGS sequence"/>
</dbReference>
<dbReference type="Pfam" id="PF13966">
    <property type="entry name" value="zf-RVT"/>
    <property type="match status" value="1"/>
</dbReference>
<dbReference type="SUPFAM" id="SSF56219">
    <property type="entry name" value="DNase I-like"/>
    <property type="match status" value="1"/>
</dbReference>
<proteinExistence type="predicted"/>
<dbReference type="OrthoDB" id="1937542at2759"/>
<gene>
    <name evidence="4" type="ORF">CTI12_AA303760</name>
</gene>
<dbReference type="InterPro" id="IPR005135">
    <property type="entry name" value="Endo/exonuclease/phosphatase"/>
</dbReference>